<dbReference type="Proteomes" id="UP000290365">
    <property type="component" value="Chromosome"/>
</dbReference>
<dbReference type="OrthoDB" id="9808360at2"/>
<dbReference type="PANTHER" id="PTHR33221:SF15">
    <property type="entry name" value="HTH-TYPE TRANSCRIPTIONAL REGULATOR YWGB-RELATED"/>
    <property type="match status" value="1"/>
</dbReference>
<dbReference type="PROSITE" id="PS51197">
    <property type="entry name" value="HTH_RRF2_2"/>
    <property type="match status" value="1"/>
</dbReference>
<dbReference type="NCBIfam" id="TIGR00738">
    <property type="entry name" value="rrf2_super"/>
    <property type="match status" value="1"/>
</dbReference>
<dbReference type="GO" id="GO:0003700">
    <property type="term" value="F:DNA-binding transcription factor activity"/>
    <property type="evidence" value="ECO:0007669"/>
    <property type="project" value="TreeGrafter"/>
</dbReference>
<dbReference type="InterPro" id="IPR036390">
    <property type="entry name" value="WH_DNA-bd_sf"/>
</dbReference>
<protein>
    <submittedName>
        <fullName evidence="1">Rrf2 family transcriptional regulator</fullName>
    </submittedName>
</protein>
<sequence length="169" mass="19139">MQFSIGVEYALHCLLNLVDLPPEVHVGVKDLATFEGISETYLSKVFTRLQKAGVVRSIPGVKGGYELARAANEITLWNVIEAIEGQAAIFQCQGIIKGCVLYREQQPPAEFFSGRCLIHSVMLQAEEQMRTFLRERTLLWLYEKREEIAPAQHLAATRQWFSDVLKLDS</sequence>
<dbReference type="PANTHER" id="PTHR33221">
    <property type="entry name" value="WINGED HELIX-TURN-HELIX TRANSCRIPTIONAL REGULATOR, RRF2 FAMILY"/>
    <property type="match status" value="1"/>
</dbReference>
<dbReference type="KEGG" id="kbs:EPA93_09465"/>
<dbReference type="InterPro" id="IPR036388">
    <property type="entry name" value="WH-like_DNA-bd_sf"/>
</dbReference>
<dbReference type="GO" id="GO:0005829">
    <property type="term" value="C:cytosol"/>
    <property type="evidence" value="ECO:0007669"/>
    <property type="project" value="TreeGrafter"/>
</dbReference>
<dbReference type="AlphaFoldDB" id="A0A4P6JLT7"/>
<dbReference type="SUPFAM" id="SSF46785">
    <property type="entry name" value="Winged helix' DNA-binding domain"/>
    <property type="match status" value="1"/>
</dbReference>
<dbReference type="InterPro" id="IPR000944">
    <property type="entry name" value="Tscrpt_reg_Rrf2"/>
</dbReference>
<organism evidence="1 2">
    <name type="scientific">Ktedonosporobacter rubrisoli</name>
    <dbReference type="NCBI Taxonomy" id="2509675"/>
    <lineage>
        <taxon>Bacteria</taxon>
        <taxon>Bacillati</taxon>
        <taxon>Chloroflexota</taxon>
        <taxon>Ktedonobacteria</taxon>
        <taxon>Ktedonobacterales</taxon>
        <taxon>Ktedonosporobacteraceae</taxon>
        <taxon>Ktedonosporobacter</taxon>
    </lineage>
</organism>
<evidence type="ECO:0000313" key="1">
    <source>
        <dbReference type="EMBL" id="QBD76227.1"/>
    </source>
</evidence>
<dbReference type="InterPro" id="IPR030489">
    <property type="entry name" value="TR_Rrf2-type_CS"/>
</dbReference>
<proteinExistence type="predicted"/>
<dbReference type="EMBL" id="CP035758">
    <property type="protein sequence ID" value="QBD76227.1"/>
    <property type="molecule type" value="Genomic_DNA"/>
</dbReference>
<dbReference type="RefSeq" id="WP_129886822.1">
    <property type="nucleotide sequence ID" value="NZ_CP035758.1"/>
</dbReference>
<keyword evidence="2" id="KW-1185">Reference proteome</keyword>
<gene>
    <name evidence="1" type="ORF">EPA93_09465</name>
</gene>
<dbReference type="Gene3D" id="1.10.10.10">
    <property type="entry name" value="Winged helix-like DNA-binding domain superfamily/Winged helix DNA-binding domain"/>
    <property type="match status" value="1"/>
</dbReference>
<dbReference type="PROSITE" id="PS01332">
    <property type="entry name" value="HTH_RRF2_1"/>
    <property type="match status" value="1"/>
</dbReference>
<reference evidence="1 2" key="1">
    <citation type="submission" date="2019-01" db="EMBL/GenBank/DDBJ databases">
        <title>Ktedonosporobacter rubrisoli SCAWS-G2.</title>
        <authorList>
            <person name="Huang Y."/>
            <person name="Yan B."/>
        </authorList>
    </citation>
    <scope>NUCLEOTIDE SEQUENCE [LARGE SCALE GENOMIC DNA]</scope>
    <source>
        <strain evidence="1 2">SCAWS-G2</strain>
    </source>
</reference>
<evidence type="ECO:0000313" key="2">
    <source>
        <dbReference type="Proteomes" id="UP000290365"/>
    </source>
</evidence>
<accession>A0A4P6JLT7</accession>
<dbReference type="Pfam" id="PF02082">
    <property type="entry name" value="Rrf2"/>
    <property type="match status" value="1"/>
</dbReference>
<name>A0A4P6JLT7_KTERU</name>